<dbReference type="PANTHER" id="PTHR19303">
    <property type="entry name" value="TRANSPOSON"/>
    <property type="match status" value="1"/>
</dbReference>
<accession>U9UU98</accession>
<dbReference type="HOGENOM" id="CLU_033137_3_0_1"/>
<dbReference type="GO" id="GO:0005634">
    <property type="term" value="C:nucleus"/>
    <property type="evidence" value="ECO:0007669"/>
    <property type="project" value="TreeGrafter"/>
</dbReference>
<feature type="compositionally biased region" description="Acidic residues" evidence="1">
    <location>
        <begin position="346"/>
        <end position="359"/>
    </location>
</feature>
<gene>
    <name evidence="3" type="ORF">GLOINDRAFT_16761</name>
</gene>
<dbReference type="AlphaFoldDB" id="U9UU98"/>
<feature type="region of interest" description="Disordered" evidence="1">
    <location>
        <begin position="340"/>
        <end position="403"/>
    </location>
</feature>
<proteinExistence type="predicted"/>
<reference evidence="3" key="1">
    <citation type="submission" date="2013-07" db="EMBL/GenBank/DDBJ databases">
        <title>The genome of an arbuscular mycorrhizal fungus provides insights into the evolution of the oldest plant symbiosis.</title>
        <authorList>
            <consortium name="DOE Joint Genome Institute"/>
            <person name="Tisserant E."/>
            <person name="Malbreil M."/>
            <person name="Kuo A."/>
            <person name="Kohler A."/>
            <person name="Symeonidi A."/>
            <person name="Balestrini R."/>
            <person name="Charron P."/>
            <person name="Duensing N."/>
            <person name="Frei-dit-Frey N."/>
            <person name="Gianinazzi-Pearson V."/>
            <person name="Gilbert B."/>
            <person name="Handa Y."/>
            <person name="Hijri M."/>
            <person name="Kaul R."/>
            <person name="Kawaguchi M."/>
            <person name="Krajinski F."/>
            <person name="Lammers P."/>
            <person name="Lapierre D."/>
            <person name="Masclaux F.G."/>
            <person name="Murat C."/>
            <person name="Morin E."/>
            <person name="Ndikumana S."/>
            <person name="Pagni M."/>
            <person name="Petitpierre D."/>
            <person name="Requena N."/>
            <person name="Rosikiewicz P."/>
            <person name="Riley R."/>
            <person name="Saito K."/>
            <person name="San Clemente H."/>
            <person name="Shapiro H."/>
            <person name="van Tuinen D."/>
            <person name="Becard G."/>
            <person name="Bonfante P."/>
            <person name="Paszkowski U."/>
            <person name="Shachar-Hill Y."/>
            <person name="Young J.P."/>
            <person name="Sanders I.R."/>
            <person name="Henrissat B."/>
            <person name="Rensing S.A."/>
            <person name="Grigoriev I.V."/>
            <person name="Corradi N."/>
            <person name="Roux C."/>
            <person name="Martin F."/>
        </authorList>
    </citation>
    <scope>NUCLEOTIDE SEQUENCE</scope>
    <source>
        <strain evidence="3">DAOM 197198</strain>
    </source>
</reference>
<dbReference type="InterPro" id="IPR050863">
    <property type="entry name" value="CenT-Element_Derived"/>
</dbReference>
<evidence type="ECO:0000259" key="2">
    <source>
        <dbReference type="Pfam" id="PF03184"/>
    </source>
</evidence>
<protein>
    <recommendedName>
        <fullName evidence="2">DDE-1 domain-containing protein</fullName>
    </recommendedName>
</protein>
<feature type="compositionally biased region" description="Acidic residues" evidence="1">
    <location>
        <begin position="378"/>
        <end position="391"/>
    </location>
</feature>
<organism evidence="3">
    <name type="scientific">Rhizophagus irregularis (strain DAOM 181602 / DAOM 197198 / MUCL 43194)</name>
    <name type="common">Arbuscular mycorrhizal fungus</name>
    <name type="synonym">Glomus intraradices</name>
    <dbReference type="NCBI Taxonomy" id="747089"/>
    <lineage>
        <taxon>Eukaryota</taxon>
        <taxon>Fungi</taxon>
        <taxon>Fungi incertae sedis</taxon>
        <taxon>Mucoromycota</taxon>
        <taxon>Glomeromycotina</taxon>
        <taxon>Glomeromycetes</taxon>
        <taxon>Glomerales</taxon>
        <taxon>Glomeraceae</taxon>
        <taxon>Rhizophagus</taxon>
    </lineage>
</organism>
<dbReference type="EMBL" id="KI275854">
    <property type="protein sequence ID" value="ESA22118.1"/>
    <property type="molecule type" value="Genomic_DNA"/>
</dbReference>
<dbReference type="eggNOG" id="KOG3105">
    <property type="taxonomic scope" value="Eukaryota"/>
</dbReference>
<dbReference type="Pfam" id="PF03184">
    <property type="entry name" value="DDE_1"/>
    <property type="match status" value="1"/>
</dbReference>
<dbReference type="PANTHER" id="PTHR19303:SF74">
    <property type="entry name" value="POGO TRANSPOSABLE ELEMENT WITH KRAB DOMAIN"/>
    <property type="match status" value="1"/>
</dbReference>
<dbReference type="GO" id="GO:0003677">
    <property type="term" value="F:DNA binding"/>
    <property type="evidence" value="ECO:0007669"/>
    <property type="project" value="TreeGrafter"/>
</dbReference>
<sequence length="403" mass="46494">MVHGNFHKRRANVITKRRHQWSAQEKLMISNKERLLKAAPYIQKLTTGARPKYPQLEVELMKWFRESQSQLKQVYQEEYPDIKNVKLSQKWVDGFMSWHNLVNRRKTTISQKLPENYVGLQIEQRGTKTISILSTGHKRSNFTVFLACTADGIKLPPVIIFKLVNVPREEFPDGVIIRANKEGWMNESEMIWWIENVWTQRTRCGANPRSLLILDSFTAHKTSAVKNRFHKKHTDIAIIPGGLTSHLQPLDVSLNKSFKSKVRHLYNNWMNDAIKDYTPSGKIKRPSYSLVVNWIKESWDSVDTNMIRRSFKCCGVSNSLDGSEDSLIFDFNKVQEINNRGKGIEENENSSESESESGSELESKSDDESGLEDKGDESGSEDEGNESESENDYYKENEDRNIV</sequence>
<feature type="compositionally biased region" description="Basic and acidic residues" evidence="1">
    <location>
        <begin position="361"/>
        <end position="377"/>
    </location>
</feature>
<feature type="domain" description="DDE-1" evidence="2">
    <location>
        <begin position="141"/>
        <end position="311"/>
    </location>
</feature>
<evidence type="ECO:0000313" key="3">
    <source>
        <dbReference type="EMBL" id="ESA22118.1"/>
    </source>
</evidence>
<feature type="compositionally biased region" description="Basic and acidic residues" evidence="1">
    <location>
        <begin position="392"/>
        <end position="403"/>
    </location>
</feature>
<dbReference type="InterPro" id="IPR004875">
    <property type="entry name" value="DDE_SF_endonuclease_dom"/>
</dbReference>
<evidence type="ECO:0000256" key="1">
    <source>
        <dbReference type="SAM" id="MobiDB-lite"/>
    </source>
</evidence>
<name>U9UU98_RHIID</name>